<keyword evidence="4" id="KW-0833">Ubl conjugation pathway</keyword>
<dbReference type="GO" id="GO:0032446">
    <property type="term" value="P:protein modification by small protein conjugation"/>
    <property type="evidence" value="ECO:0007669"/>
    <property type="project" value="TreeGrafter"/>
</dbReference>
<evidence type="ECO:0000313" key="7">
    <source>
        <dbReference type="EMBL" id="KAI7792971.1"/>
    </source>
</evidence>
<keyword evidence="5" id="KW-0072">Autophagy</keyword>
<accession>A0A9W7TA14</accession>
<gene>
    <name evidence="7" type="ORF">IRJ41_000835</name>
</gene>
<evidence type="ECO:0000256" key="6">
    <source>
        <dbReference type="ARBA" id="ARBA00029833"/>
    </source>
</evidence>
<dbReference type="AlphaFoldDB" id="A0A9W7TA14"/>
<dbReference type="GO" id="GO:0061651">
    <property type="term" value="F:Atg12 conjugating enzyme activity"/>
    <property type="evidence" value="ECO:0007669"/>
    <property type="project" value="TreeGrafter"/>
</dbReference>
<dbReference type="EMBL" id="JAFHDT010000022">
    <property type="protein sequence ID" value="KAI7792971.1"/>
    <property type="molecule type" value="Genomic_DNA"/>
</dbReference>
<dbReference type="InterPro" id="IPR007135">
    <property type="entry name" value="Atg3/Atg10"/>
</dbReference>
<dbReference type="Gene3D" id="3.30.1460.50">
    <property type="match status" value="1"/>
</dbReference>
<dbReference type="PANTHER" id="PTHR14957">
    <property type="entry name" value="UBIQUITIN-LIKE-CONJUGATING ENZYME ATG10"/>
    <property type="match status" value="1"/>
</dbReference>
<evidence type="ECO:0000313" key="8">
    <source>
        <dbReference type="Proteomes" id="UP001059041"/>
    </source>
</evidence>
<sequence>MAGERHSASCYLDERTFRLCCQLFLQHSVTIQDGWSWEEIKGADEGFMRKTVLIPVRSDASHHEDVCSVRTENTDSLTEELQADVEDEAAGLQAVCQRYEYHVVYSSSYQIPVLYFRVSTLDGRSVSLEDVWSNVHPNYRQRLRQEPWDTLTQQVVLGTAHFIKGGARSEKTTVVDNLIYTLVVLLLNLHEHVYCSQRLNYIVTWLSVVGPVVGLDVPLSYSTAVSAPD</sequence>
<evidence type="ECO:0000256" key="5">
    <source>
        <dbReference type="ARBA" id="ARBA00023006"/>
    </source>
</evidence>
<name>A0A9W7TA14_TRIRA</name>
<dbReference type="GO" id="GO:0000422">
    <property type="term" value="P:autophagy of mitochondrion"/>
    <property type="evidence" value="ECO:0007669"/>
    <property type="project" value="TreeGrafter"/>
</dbReference>
<dbReference type="GO" id="GO:0005829">
    <property type="term" value="C:cytosol"/>
    <property type="evidence" value="ECO:0007669"/>
    <property type="project" value="TreeGrafter"/>
</dbReference>
<dbReference type="PANTHER" id="PTHR14957:SF1">
    <property type="entry name" value="UBIQUITIN-LIKE-CONJUGATING ENZYME ATG10"/>
    <property type="match status" value="1"/>
</dbReference>
<keyword evidence="3" id="KW-0808">Transferase</keyword>
<comment type="similarity">
    <text evidence="1">Belongs to the ATG10 family.</text>
</comment>
<dbReference type="GO" id="GO:0000045">
    <property type="term" value="P:autophagosome assembly"/>
    <property type="evidence" value="ECO:0007669"/>
    <property type="project" value="TreeGrafter"/>
</dbReference>
<evidence type="ECO:0000256" key="2">
    <source>
        <dbReference type="ARBA" id="ARBA00021099"/>
    </source>
</evidence>
<reference evidence="7" key="1">
    <citation type="submission" date="2021-02" db="EMBL/GenBank/DDBJ databases">
        <title>Comparative genomics reveals that relaxation of natural selection precedes convergent phenotypic evolution of cavefish.</title>
        <authorList>
            <person name="Peng Z."/>
        </authorList>
    </citation>
    <scope>NUCLEOTIDE SEQUENCE</scope>
    <source>
        <tissue evidence="7">Muscle</tissue>
    </source>
</reference>
<keyword evidence="8" id="KW-1185">Reference proteome</keyword>
<evidence type="ECO:0000256" key="4">
    <source>
        <dbReference type="ARBA" id="ARBA00022786"/>
    </source>
</evidence>
<dbReference type="Pfam" id="PF03987">
    <property type="entry name" value="Autophagy_act_C"/>
    <property type="match status" value="1"/>
</dbReference>
<evidence type="ECO:0000256" key="3">
    <source>
        <dbReference type="ARBA" id="ARBA00022679"/>
    </source>
</evidence>
<proteinExistence type="inferred from homology"/>
<comment type="caution">
    <text evidence="7">The sequence shown here is derived from an EMBL/GenBank/DDBJ whole genome shotgun (WGS) entry which is preliminary data.</text>
</comment>
<organism evidence="7 8">
    <name type="scientific">Triplophysa rosa</name>
    <name type="common">Cave loach</name>
    <dbReference type="NCBI Taxonomy" id="992332"/>
    <lineage>
        <taxon>Eukaryota</taxon>
        <taxon>Metazoa</taxon>
        <taxon>Chordata</taxon>
        <taxon>Craniata</taxon>
        <taxon>Vertebrata</taxon>
        <taxon>Euteleostomi</taxon>
        <taxon>Actinopterygii</taxon>
        <taxon>Neopterygii</taxon>
        <taxon>Teleostei</taxon>
        <taxon>Ostariophysi</taxon>
        <taxon>Cypriniformes</taxon>
        <taxon>Nemacheilidae</taxon>
        <taxon>Triplophysa</taxon>
    </lineage>
</organism>
<dbReference type="Proteomes" id="UP001059041">
    <property type="component" value="Linkage Group LG22"/>
</dbReference>
<protein>
    <recommendedName>
        <fullName evidence="2">Ubiquitin-like-conjugating enzyme ATG10</fullName>
    </recommendedName>
    <alternativeName>
        <fullName evidence="6">Autophagy-related protein 10</fullName>
    </alternativeName>
</protein>
<evidence type="ECO:0000256" key="1">
    <source>
        <dbReference type="ARBA" id="ARBA00005696"/>
    </source>
</evidence>